<keyword evidence="4" id="KW-0233">DNA recombination</keyword>
<sequence>MARQGKRPGAAAPKQPAGRQGPRREKGSGGLTLVRPGVWRVDIEYARDPVTGRRRRVSRTVQGTRRDAEAALARLRVADVEKRLPRGGTSAKSVRAAFDLYLEAAAAGTIVLAPRTLVTSRSAANTMCRMLLPGDRPFGTIALSRLTWQEIEQMYTAMRAEELGVDWVRRCATVLTRSLDFARKRGLIDSNPSKDATRPRGGRSKPVSPGLTEVRALLDRARAVDPELADAVTVLASTGMRKAELLGLQWWAVDLERREVHLAFAISDGGPGVKVVRKETKRSDWRDVPLTAQAVDALRRQHARAEERGEVGPSDYVFPGSPDPSVPIRPDTFADRWLACRGDSPVTLLQLRHFVATTMLDAGESYRTVADILGNSENTLRLHYDGRTDVGKRRAIEALAF</sequence>
<dbReference type="InterPro" id="IPR013762">
    <property type="entry name" value="Integrase-like_cat_sf"/>
</dbReference>
<protein>
    <submittedName>
        <fullName evidence="9">Unannotated protein</fullName>
    </submittedName>
</protein>
<evidence type="ECO:0000256" key="3">
    <source>
        <dbReference type="ARBA" id="ARBA00023125"/>
    </source>
</evidence>
<name>A0A6J6C749_9ZZZZ</name>
<dbReference type="GO" id="GO:0046718">
    <property type="term" value="P:symbiont entry into host cell"/>
    <property type="evidence" value="ECO:0007669"/>
    <property type="project" value="UniProtKB-KW"/>
</dbReference>
<dbReference type="Gene3D" id="1.10.150.130">
    <property type="match status" value="1"/>
</dbReference>
<dbReference type="GO" id="GO:0044826">
    <property type="term" value="P:viral genome integration into host DNA"/>
    <property type="evidence" value="ECO:0007669"/>
    <property type="project" value="UniProtKB-KW"/>
</dbReference>
<evidence type="ECO:0000256" key="4">
    <source>
        <dbReference type="ARBA" id="ARBA00023172"/>
    </source>
</evidence>
<organism evidence="9">
    <name type="scientific">freshwater metagenome</name>
    <dbReference type="NCBI Taxonomy" id="449393"/>
    <lineage>
        <taxon>unclassified sequences</taxon>
        <taxon>metagenomes</taxon>
        <taxon>ecological metagenomes</taxon>
    </lineage>
</organism>
<feature type="region of interest" description="Disordered" evidence="7">
    <location>
        <begin position="304"/>
        <end position="323"/>
    </location>
</feature>
<feature type="region of interest" description="Disordered" evidence="7">
    <location>
        <begin position="190"/>
        <end position="209"/>
    </location>
</feature>
<evidence type="ECO:0000256" key="7">
    <source>
        <dbReference type="SAM" id="MobiDB-lite"/>
    </source>
</evidence>
<dbReference type="GO" id="GO:0003677">
    <property type="term" value="F:DNA binding"/>
    <property type="evidence" value="ECO:0007669"/>
    <property type="project" value="UniProtKB-KW"/>
</dbReference>
<keyword evidence="5" id="KW-1179">Viral genome integration</keyword>
<evidence type="ECO:0000259" key="8">
    <source>
        <dbReference type="PROSITE" id="PS51898"/>
    </source>
</evidence>
<proteinExistence type="inferred from homology"/>
<dbReference type="GO" id="GO:0006310">
    <property type="term" value="P:DNA recombination"/>
    <property type="evidence" value="ECO:0007669"/>
    <property type="project" value="UniProtKB-KW"/>
</dbReference>
<evidence type="ECO:0000256" key="6">
    <source>
        <dbReference type="ARBA" id="ARBA00023296"/>
    </source>
</evidence>
<gene>
    <name evidence="9" type="ORF">UFOPK1493_00771</name>
</gene>
<dbReference type="InterPro" id="IPR010998">
    <property type="entry name" value="Integrase_recombinase_N"/>
</dbReference>
<dbReference type="AlphaFoldDB" id="A0A6J6C749"/>
<dbReference type="SUPFAM" id="SSF56349">
    <property type="entry name" value="DNA breaking-rejoining enzymes"/>
    <property type="match status" value="1"/>
</dbReference>
<evidence type="ECO:0000313" key="9">
    <source>
        <dbReference type="EMBL" id="CAB4547190.1"/>
    </source>
</evidence>
<keyword evidence="6" id="KW-1160">Virus entry into host cell</keyword>
<keyword evidence="3" id="KW-0238">DNA-binding</keyword>
<dbReference type="InterPro" id="IPR011010">
    <property type="entry name" value="DNA_brk_join_enz"/>
</dbReference>
<reference evidence="9" key="1">
    <citation type="submission" date="2020-05" db="EMBL/GenBank/DDBJ databases">
        <authorList>
            <person name="Chiriac C."/>
            <person name="Salcher M."/>
            <person name="Ghai R."/>
            <person name="Kavagutti S V."/>
        </authorList>
    </citation>
    <scope>NUCLEOTIDE SEQUENCE</scope>
</reference>
<dbReference type="GO" id="GO:0075713">
    <property type="term" value="P:establishment of integrated proviral latency"/>
    <property type="evidence" value="ECO:0007669"/>
    <property type="project" value="UniProtKB-KW"/>
</dbReference>
<dbReference type="GO" id="GO:0015074">
    <property type="term" value="P:DNA integration"/>
    <property type="evidence" value="ECO:0007669"/>
    <property type="project" value="UniProtKB-KW"/>
</dbReference>
<evidence type="ECO:0000256" key="5">
    <source>
        <dbReference type="ARBA" id="ARBA00023195"/>
    </source>
</evidence>
<dbReference type="PANTHER" id="PTHR30629:SF2">
    <property type="entry name" value="PROPHAGE INTEGRASE INTS-RELATED"/>
    <property type="match status" value="1"/>
</dbReference>
<feature type="region of interest" description="Disordered" evidence="7">
    <location>
        <begin position="1"/>
        <end position="32"/>
    </location>
</feature>
<dbReference type="Gene3D" id="1.10.443.10">
    <property type="entry name" value="Intergrase catalytic core"/>
    <property type="match status" value="1"/>
</dbReference>
<keyword evidence="2" id="KW-0229">DNA integration</keyword>
<accession>A0A6J6C749</accession>
<dbReference type="PROSITE" id="PS51898">
    <property type="entry name" value="TYR_RECOMBINASE"/>
    <property type="match status" value="1"/>
</dbReference>
<dbReference type="EMBL" id="CAEZSR010000017">
    <property type="protein sequence ID" value="CAB4547190.1"/>
    <property type="molecule type" value="Genomic_DNA"/>
</dbReference>
<dbReference type="PANTHER" id="PTHR30629">
    <property type="entry name" value="PROPHAGE INTEGRASE"/>
    <property type="match status" value="1"/>
</dbReference>
<evidence type="ECO:0000256" key="2">
    <source>
        <dbReference type="ARBA" id="ARBA00022908"/>
    </source>
</evidence>
<comment type="similarity">
    <text evidence="1">Belongs to the 'phage' integrase family.</text>
</comment>
<dbReference type="InterPro" id="IPR002104">
    <property type="entry name" value="Integrase_catalytic"/>
</dbReference>
<dbReference type="Pfam" id="PF00589">
    <property type="entry name" value="Phage_integrase"/>
    <property type="match status" value="1"/>
</dbReference>
<feature type="domain" description="Tyr recombinase" evidence="8">
    <location>
        <begin position="204"/>
        <end position="397"/>
    </location>
</feature>
<dbReference type="InterPro" id="IPR050808">
    <property type="entry name" value="Phage_Integrase"/>
</dbReference>
<evidence type="ECO:0000256" key="1">
    <source>
        <dbReference type="ARBA" id="ARBA00008857"/>
    </source>
</evidence>